<proteinExistence type="predicted"/>
<sequence>MKNYAKVGNRKGKPGYRTPSTFRARKNFQVGRIKVGDKRGIENL</sequence>
<dbReference type="AlphaFoldDB" id="A0A0G0D216"/>
<evidence type="ECO:0000256" key="1">
    <source>
        <dbReference type="SAM" id="MobiDB-lite"/>
    </source>
</evidence>
<evidence type="ECO:0000313" key="3">
    <source>
        <dbReference type="Proteomes" id="UP000034683"/>
    </source>
</evidence>
<evidence type="ECO:0000313" key="2">
    <source>
        <dbReference type="EMBL" id="KKP88304.1"/>
    </source>
</evidence>
<name>A0A0G0D216_9BACT</name>
<dbReference type="EMBL" id="LBRA01000008">
    <property type="protein sequence ID" value="KKP88304.1"/>
    <property type="molecule type" value="Genomic_DNA"/>
</dbReference>
<dbReference type="Proteomes" id="UP000034683">
    <property type="component" value="Unassembled WGS sequence"/>
</dbReference>
<comment type="caution">
    <text evidence="2">The sequence shown here is derived from an EMBL/GenBank/DDBJ whole genome shotgun (WGS) entry which is preliminary data.</text>
</comment>
<organism evidence="2 3">
    <name type="scientific">Candidatus Nomurabacteria bacterium GW2011_GWA2_35_80</name>
    <dbReference type="NCBI Taxonomy" id="1618733"/>
    <lineage>
        <taxon>Bacteria</taxon>
        <taxon>Candidatus Nomuraibacteriota</taxon>
    </lineage>
</organism>
<feature type="region of interest" description="Disordered" evidence="1">
    <location>
        <begin position="1"/>
        <end position="20"/>
    </location>
</feature>
<accession>A0A0G0D216</accession>
<gene>
    <name evidence="2" type="ORF">UR92_C0008G0008</name>
</gene>
<reference evidence="2 3" key="1">
    <citation type="journal article" date="2015" name="Nature">
        <title>rRNA introns, odd ribosomes, and small enigmatic genomes across a large radiation of phyla.</title>
        <authorList>
            <person name="Brown C.T."/>
            <person name="Hug L.A."/>
            <person name="Thomas B.C."/>
            <person name="Sharon I."/>
            <person name="Castelle C.J."/>
            <person name="Singh A."/>
            <person name="Wilkins M.J."/>
            <person name="Williams K.H."/>
            <person name="Banfield J.F."/>
        </authorList>
    </citation>
    <scope>NUCLEOTIDE SEQUENCE [LARGE SCALE GENOMIC DNA]</scope>
</reference>
<protein>
    <submittedName>
        <fullName evidence="2">Uncharacterized protein</fullName>
    </submittedName>
</protein>